<sequence>MALGKTKQTTKPKVDKKATEHTGKEARERQDLLKRFKDKTEKKKD</sequence>
<dbReference type="Proteomes" id="UP001595975">
    <property type="component" value="Unassembled WGS sequence"/>
</dbReference>
<proteinExistence type="predicted"/>
<organism evidence="2 3">
    <name type="scientific">Kitasatospora misakiensis</name>
    <dbReference type="NCBI Taxonomy" id="67330"/>
    <lineage>
        <taxon>Bacteria</taxon>
        <taxon>Bacillati</taxon>
        <taxon>Actinomycetota</taxon>
        <taxon>Actinomycetes</taxon>
        <taxon>Kitasatosporales</taxon>
        <taxon>Streptomycetaceae</taxon>
        <taxon>Kitasatospora</taxon>
    </lineage>
</organism>
<feature type="region of interest" description="Disordered" evidence="1">
    <location>
        <begin position="1"/>
        <end position="45"/>
    </location>
</feature>
<accession>A0ABW0XEH7</accession>
<gene>
    <name evidence="2" type="ORF">ACFP3U_35480</name>
</gene>
<comment type="caution">
    <text evidence="2">The sequence shown here is derived from an EMBL/GenBank/DDBJ whole genome shotgun (WGS) entry which is preliminary data.</text>
</comment>
<evidence type="ECO:0000256" key="1">
    <source>
        <dbReference type="SAM" id="MobiDB-lite"/>
    </source>
</evidence>
<feature type="compositionally biased region" description="Basic and acidic residues" evidence="1">
    <location>
        <begin position="12"/>
        <end position="45"/>
    </location>
</feature>
<evidence type="ECO:0000313" key="2">
    <source>
        <dbReference type="EMBL" id="MFC5668253.1"/>
    </source>
</evidence>
<dbReference type="EMBL" id="JBHSOF010000088">
    <property type="protein sequence ID" value="MFC5668253.1"/>
    <property type="molecule type" value="Genomic_DNA"/>
</dbReference>
<name>A0ABW0XEH7_9ACTN</name>
<keyword evidence="3" id="KW-1185">Reference proteome</keyword>
<evidence type="ECO:0008006" key="4">
    <source>
        <dbReference type="Google" id="ProtNLM"/>
    </source>
</evidence>
<dbReference type="RefSeq" id="WP_380229890.1">
    <property type="nucleotide sequence ID" value="NZ_JBHSOF010000088.1"/>
</dbReference>
<protein>
    <recommendedName>
        <fullName evidence="4">DUF3941 domain-containing protein</fullName>
    </recommendedName>
</protein>
<reference evidence="3" key="1">
    <citation type="journal article" date="2019" name="Int. J. Syst. Evol. Microbiol.">
        <title>The Global Catalogue of Microorganisms (GCM) 10K type strain sequencing project: providing services to taxonomists for standard genome sequencing and annotation.</title>
        <authorList>
            <consortium name="The Broad Institute Genomics Platform"/>
            <consortium name="The Broad Institute Genome Sequencing Center for Infectious Disease"/>
            <person name="Wu L."/>
            <person name="Ma J."/>
        </authorList>
    </citation>
    <scope>NUCLEOTIDE SEQUENCE [LARGE SCALE GENOMIC DNA]</scope>
    <source>
        <strain evidence="3">CGMCC 4.1437</strain>
    </source>
</reference>
<evidence type="ECO:0000313" key="3">
    <source>
        <dbReference type="Proteomes" id="UP001595975"/>
    </source>
</evidence>
<feature type="compositionally biased region" description="Polar residues" evidence="1">
    <location>
        <begin position="1"/>
        <end position="11"/>
    </location>
</feature>